<reference evidence="1" key="2">
    <citation type="submission" date="2021-04" db="EMBL/GenBank/DDBJ databases">
        <authorList>
            <person name="Gilroy R."/>
        </authorList>
    </citation>
    <scope>NUCLEOTIDE SEQUENCE</scope>
    <source>
        <strain evidence="1">ChiHecec2B26-12326</strain>
    </source>
</reference>
<dbReference type="AlphaFoldDB" id="A0A9D1XQM7"/>
<proteinExistence type="predicted"/>
<organism evidence="1 2">
    <name type="scientific">Candidatus Parabacteroides intestinigallinarum</name>
    <dbReference type="NCBI Taxonomy" id="2838722"/>
    <lineage>
        <taxon>Bacteria</taxon>
        <taxon>Pseudomonadati</taxon>
        <taxon>Bacteroidota</taxon>
        <taxon>Bacteroidia</taxon>
        <taxon>Bacteroidales</taxon>
        <taxon>Tannerellaceae</taxon>
        <taxon>Parabacteroides</taxon>
    </lineage>
</organism>
<name>A0A9D1XQM7_9BACT</name>
<evidence type="ECO:0000313" key="1">
    <source>
        <dbReference type="EMBL" id="HIX85491.1"/>
    </source>
</evidence>
<accession>A0A9D1XQM7</accession>
<reference evidence="1" key="1">
    <citation type="journal article" date="2021" name="PeerJ">
        <title>Extensive microbial diversity within the chicken gut microbiome revealed by metagenomics and culture.</title>
        <authorList>
            <person name="Gilroy R."/>
            <person name="Ravi A."/>
            <person name="Getino M."/>
            <person name="Pursley I."/>
            <person name="Horton D.L."/>
            <person name="Alikhan N.F."/>
            <person name="Baker D."/>
            <person name="Gharbi K."/>
            <person name="Hall N."/>
            <person name="Watson M."/>
            <person name="Adriaenssens E.M."/>
            <person name="Foster-Nyarko E."/>
            <person name="Jarju S."/>
            <person name="Secka A."/>
            <person name="Antonio M."/>
            <person name="Oren A."/>
            <person name="Chaudhuri R.R."/>
            <person name="La Ragione R."/>
            <person name="Hildebrand F."/>
            <person name="Pallen M.J."/>
        </authorList>
    </citation>
    <scope>NUCLEOTIDE SEQUENCE</scope>
    <source>
        <strain evidence="1">ChiHecec2B26-12326</strain>
    </source>
</reference>
<dbReference type="Proteomes" id="UP000823847">
    <property type="component" value="Unassembled WGS sequence"/>
</dbReference>
<sequence length="98" mass="11198">MQVIFLPPEWGGMAFRQTGRQKYAWSEATRKISAKAGLQRQDTPHLFCSKITCEGIDWWKASIPMKPIEKRRYTGMSGPAYLLSGKSNTDLFKEDILT</sequence>
<comment type="caution">
    <text evidence="1">The sequence shown here is derived from an EMBL/GenBank/DDBJ whole genome shotgun (WGS) entry which is preliminary data.</text>
</comment>
<protein>
    <submittedName>
        <fullName evidence="1">Uncharacterized protein</fullName>
    </submittedName>
</protein>
<evidence type="ECO:0000313" key="2">
    <source>
        <dbReference type="Proteomes" id="UP000823847"/>
    </source>
</evidence>
<gene>
    <name evidence="1" type="ORF">H9848_02635</name>
</gene>
<dbReference type="EMBL" id="DXEN01000014">
    <property type="protein sequence ID" value="HIX85491.1"/>
    <property type="molecule type" value="Genomic_DNA"/>
</dbReference>